<dbReference type="AlphaFoldDB" id="A0A5M3XCB3"/>
<dbReference type="GO" id="GO:0016787">
    <property type="term" value="F:hydrolase activity"/>
    <property type="evidence" value="ECO:0007669"/>
    <property type="project" value="UniProtKB-KW"/>
</dbReference>
<keyword evidence="2 4" id="KW-0378">Hydrolase</keyword>
<dbReference type="PROSITE" id="PS01173">
    <property type="entry name" value="LIPASE_GDXG_HIS"/>
    <property type="match status" value="1"/>
</dbReference>
<evidence type="ECO:0000256" key="2">
    <source>
        <dbReference type="ARBA" id="ARBA00022801"/>
    </source>
</evidence>
<dbReference type="Pfam" id="PF07859">
    <property type="entry name" value="Abhydrolase_3"/>
    <property type="match status" value="1"/>
</dbReference>
<dbReference type="InterPro" id="IPR050300">
    <property type="entry name" value="GDXG_lipolytic_enzyme"/>
</dbReference>
<evidence type="ECO:0000313" key="5">
    <source>
        <dbReference type="Proteomes" id="UP000331127"/>
    </source>
</evidence>
<sequence length="357" mass="38026">MEMPNATRVPLSVRAQEAAVGLLSRLPTAVRARMAGPEVVVDDARLAVDARLLIRSLGARKSALVVDDSPELSRAALERSAPMLRAGRRPSQAVGVSDVRLRGAQGLLDATLYVPASGRDRSGALVFFHGGGWAIGSRAGYDHVGRFLAERTGHRVLSVDYRLVPEAPFPAAVDDALAAFDDTVARAREFGVDPDRIVVGGDSAGGTLAAVTARRAADRGDGPVPVGQWLLYPATDLAARHPSRDRFGQGFLLTDEDIVWFQDHYVPAGVDRTDPLVSVLYGTVAAATPPAHLVTAGFDPLRDEGERYAEKLRAAGVPVEAVREADLPHGFLPFVHLGPRFGEAVSASAEALRRMLD</sequence>
<dbReference type="EMBL" id="BLAE01000103">
    <property type="protein sequence ID" value="GES16513.1"/>
    <property type="molecule type" value="Genomic_DNA"/>
</dbReference>
<evidence type="ECO:0000259" key="3">
    <source>
        <dbReference type="Pfam" id="PF07859"/>
    </source>
</evidence>
<reference evidence="4 5" key="1">
    <citation type="submission" date="2019-10" db="EMBL/GenBank/DDBJ databases">
        <title>Whole genome shotgun sequence of Acrocarpospora macrocephala NBRC 16266.</title>
        <authorList>
            <person name="Ichikawa N."/>
            <person name="Kimura A."/>
            <person name="Kitahashi Y."/>
            <person name="Komaki H."/>
            <person name="Oguchi A."/>
        </authorList>
    </citation>
    <scope>NUCLEOTIDE SEQUENCE [LARGE SCALE GENOMIC DNA]</scope>
    <source>
        <strain evidence="4 5">NBRC 16266</strain>
    </source>
</reference>
<feature type="domain" description="Alpha/beta hydrolase fold-3" evidence="3">
    <location>
        <begin position="125"/>
        <end position="332"/>
    </location>
</feature>
<proteinExistence type="inferred from homology"/>
<dbReference type="InterPro" id="IPR029058">
    <property type="entry name" value="AB_hydrolase_fold"/>
</dbReference>
<dbReference type="Proteomes" id="UP000331127">
    <property type="component" value="Unassembled WGS sequence"/>
</dbReference>
<evidence type="ECO:0000313" key="4">
    <source>
        <dbReference type="EMBL" id="GES16513.1"/>
    </source>
</evidence>
<dbReference type="InterPro" id="IPR002168">
    <property type="entry name" value="Lipase_GDXG_HIS_AS"/>
</dbReference>
<keyword evidence="5" id="KW-1185">Reference proteome</keyword>
<dbReference type="InterPro" id="IPR013094">
    <property type="entry name" value="AB_hydrolase_3"/>
</dbReference>
<organism evidence="4 5">
    <name type="scientific">Acrocarpospora macrocephala</name>
    <dbReference type="NCBI Taxonomy" id="150177"/>
    <lineage>
        <taxon>Bacteria</taxon>
        <taxon>Bacillati</taxon>
        <taxon>Actinomycetota</taxon>
        <taxon>Actinomycetes</taxon>
        <taxon>Streptosporangiales</taxon>
        <taxon>Streptosporangiaceae</taxon>
        <taxon>Acrocarpospora</taxon>
    </lineage>
</organism>
<protein>
    <submittedName>
        <fullName evidence="4">Alpha/beta hydrolase</fullName>
    </submittedName>
</protein>
<dbReference type="PANTHER" id="PTHR48081:SF8">
    <property type="entry name" value="ALPHA_BETA HYDROLASE FOLD-3 DOMAIN-CONTAINING PROTEIN-RELATED"/>
    <property type="match status" value="1"/>
</dbReference>
<dbReference type="PANTHER" id="PTHR48081">
    <property type="entry name" value="AB HYDROLASE SUPERFAMILY PROTEIN C4A8.06C"/>
    <property type="match status" value="1"/>
</dbReference>
<accession>A0A5M3XCB3</accession>
<gene>
    <name evidence="4" type="ORF">Amac_101110</name>
</gene>
<dbReference type="SUPFAM" id="SSF53474">
    <property type="entry name" value="alpha/beta-Hydrolases"/>
    <property type="match status" value="1"/>
</dbReference>
<name>A0A5M3XCB3_9ACTN</name>
<comment type="caution">
    <text evidence="4">The sequence shown here is derived from an EMBL/GenBank/DDBJ whole genome shotgun (WGS) entry which is preliminary data.</text>
</comment>
<dbReference type="Gene3D" id="3.40.50.1820">
    <property type="entry name" value="alpha/beta hydrolase"/>
    <property type="match status" value="1"/>
</dbReference>
<evidence type="ECO:0000256" key="1">
    <source>
        <dbReference type="ARBA" id="ARBA00010515"/>
    </source>
</evidence>
<comment type="similarity">
    <text evidence="1">Belongs to the 'GDXG' lipolytic enzyme family.</text>
</comment>